<dbReference type="GeneID" id="19243903"/>
<dbReference type="OrthoDB" id="1658288at2759"/>
<feature type="compositionally biased region" description="Polar residues" evidence="5">
    <location>
        <begin position="1"/>
        <end position="10"/>
    </location>
</feature>
<evidence type="ECO:0000313" key="7">
    <source>
        <dbReference type="EMBL" id="ERF69251.1"/>
    </source>
</evidence>
<keyword evidence="3" id="KW-0443">Lipid metabolism</keyword>
<evidence type="ECO:0000256" key="3">
    <source>
        <dbReference type="ARBA" id="ARBA00023098"/>
    </source>
</evidence>
<dbReference type="Gene3D" id="3.40.1090.10">
    <property type="entry name" value="Cytosolic phospholipase A2 catalytic domain"/>
    <property type="match status" value="1"/>
</dbReference>
<dbReference type="GO" id="GO:0019369">
    <property type="term" value="P:arachidonate metabolic process"/>
    <property type="evidence" value="ECO:0007669"/>
    <property type="project" value="TreeGrafter"/>
</dbReference>
<dbReference type="PANTHER" id="PTHR24185">
    <property type="entry name" value="CALCIUM-INDEPENDENT PHOSPHOLIPASE A2-GAMMA"/>
    <property type="match status" value="1"/>
</dbReference>
<dbReference type="AlphaFoldDB" id="U1GC36"/>
<evidence type="ECO:0000313" key="8">
    <source>
        <dbReference type="Proteomes" id="UP000019373"/>
    </source>
</evidence>
<protein>
    <recommendedName>
        <fullName evidence="6">PNPLA domain-containing protein</fullName>
    </recommendedName>
</protein>
<keyword evidence="2" id="KW-0442">Lipid degradation</keyword>
<name>U1GC36_ENDPU</name>
<dbReference type="GO" id="GO:0016020">
    <property type="term" value="C:membrane"/>
    <property type="evidence" value="ECO:0007669"/>
    <property type="project" value="TreeGrafter"/>
</dbReference>
<organism evidence="7 8">
    <name type="scientific">Endocarpon pusillum (strain Z07020 / HMAS-L-300199)</name>
    <name type="common">Lichen-forming fungus</name>
    <dbReference type="NCBI Taxonomy" id="1263415"/>
    <lineage>
        <taxon>Eukaryota</taxon>
        <taxon>Fungi</taxon>
        <taxon>Dikarya</taxon>
        <taxon>Ascomycota</taxon>
        <taxon>Pezizomycotina</taxon>
        <taxon>Eurotiomycetes</taxon>
        <taxon>Chaetothyriomycetidae</taxon>
        <taxon>Verrucariales</taxon>
        <taxon>Verrucariaceae</taxon>
        <taxon>Endocarpon</taxon>
    </lineage>
</organism>
<dbReference type="Pfam" id="PF01734">
    <property type="entry name" value="Patatin"/>
    <property type="match status" value="1"/>
</dbReference>
<dbReference type="GO" id="GO:0016042">
    <property type="term" value="P:lipid catabolic process"/>
    <property type="evidence" value="ECO:0007669"/>
    <property type="project" value="UniProtKB-KW"/>
</dbReference>
<dbReference type="Proteomes" id="UP000019373">
    <property type="component" value="Unassembled WGS sequence"/>
</dbReference>
<dbReference type="InterPro" id="IPR002641">
    <property type="entry name" value="PNPLA_dom"/>
</dbReference>
<keyword evidence="8" id="KW-1185">Reference proteome</keyword>
<keyword evidence="1" id="KW-0378">Hydrolase</keyword>
<dbReference type="HOGENOM" id="CLU_294404_0_0_1"/>
<dbReference type="PANTHER" id="PTHR24185:SF1">
    <property type="entry name" value="CALCIUM-INDEPENDENT PHOSPHOLIPASE A2-GAMMA"/>
    <property type="match status" value="1"/>
</dbReference>
<evidence type="ECO:0000256" key="4">
    <source>
        <dbReference type="PROSITE-ProRule" id="PRU01161"/>
    </source>
</evidence>
<sequence>MPNPQKSNLAVESGCPETTPTTNPDDPPKPCDYFDMIGGTGTGGLIAVMLRRLEMTIDDCIEAYVRLADRIFKKPGQRLANWNGPVKSIFNTKALEQEFKAIVRKQTDTENTLFENEENESCKVFVCATRIENARPMQFKSYPSRTSSDLLHSARIWEVARATSATPLFFDPIKIGRFGEGFTGGRPDIDNPIQTVWNEAQHVFLREEMMLKGNLKCLVSIGTGEPSLEAFGGNLRAVGLSIGRMAIYSRIVAHSFQSAHGELVRNHQYFRFNIDQGLEDIGLEHSTRAGDIMKATRNYLQSAELSSQIQACAGRLKAGRRGRRPRSLSSPCAVSILGQSSLSAPPRKEGQTLQPPPTGSSRQPTVRLEDSRHNDVQEDIRSGIKAAFNGSPHGPFDPGRFCTASFHVSLRLEAFLDWYCEADPCRDLEAVLTLTGSAIDAQAVTCKQYMKQTWPSSGIDTLRAVKKALAQAKANSSPSPYECTLSDGSGFECSVSDSHLQVFASGMQASLVEIGEQLAWLGAALQRSPNTTKMAYTTARVVDLRSTSSQETTSAQALAISMKIHFLTDVLDEATLGLAHRGCCWHLLFHKPVIVQGYPISPRTHNEKGLEISLDLMAGLGNANYLTEFHGIPVLKGFFTMFVATVCSDDSLVWHFLCSKNEKRISYSEAVKYHPDGITGPKPENPNGEAIRHFVGWAPSVRRLAGTFDADYDHIERSRSGYCSAGCVLQNLSFTAGRYITFSGTIGPGIRNRRLITLGDRGYVEAVNYARQNIYINLYDVEERRGWLFDGASVVLHLSRTQLSHNASPLSRGLVLELQALHLATGDGGAEAAIAALTDARNMHLEIADDLLESRIEETITEGGAASRDTKKTGKRMLFHELVKRNLCLSEKMSEHQKDLTESNGIINLQGISSHKLEGWDFLDLVSRTTSLQPRFHCLMPSGRSWVNFTRCVNTINLLGRKFGPLIQPSRDAIPLCDKWKQVPLGQDFLATCVSTVDEICQKWGDKEANPFQLVQGIYWHKTHLLFERC</sequence>
<evidence type="ECO:0000256" key="2">
    <source>
        <dbReference type="ARBA" id="ARBA00022963"/>
    </source>
</evidence>
<accession>U1GC36</accession>
<comment type="caution">
    <text evidence="4">Lacks conserved residue(s) required for the propagation of feature annotation.</text>
</comment>
<dbReference type="eggNOG" id="KOG4231">
    <property type="taxonomic scope" value="Eukaryota"/>
</dbReference>
<feature type="region of interest" description="Disordered" evidence="5">
    <location>
        <begin position="1"/>
        <end position="29"/>
    </location>
</feature>
<feature type="domain" description="PNPLA" evidence="6">
    <location>
        <begin position="1"/>
        <end position="197"/>
    </location>
</feature>
<dbReference type="GO" id="GO:0046486">
    <property type="term" value="P:glycerolipid metabolic process"/>
    <property type="evidence" value="ECO:0007669"/>
    <property type="project" value="UniProtKB-ARBA"/>
</dbReference>
<dbReference type="PROSITE" id="PS51635">
    <property type="entry name" value="PNPLA"/>
    <property type="match status" value="1"/>
</dbReference>
<evidence type="ECO:0000256" key="1">
    <source>
        <dbReference type="ARBA" id="ARBA00022801"/>
    </source>
</evidence>
<dbReference type="RefSeq" id="XP_007805093.1">
    <property type="nucleotide sequence ID" value="XM_007806902.1"/>
</dbReference>
<evidence type="ECO:0000259" key="6">
    <source>
        <dbReference type="PROSITE" id="PS51635"/>
    </source>
</evidence>
<gene>
    <name evidence="7" type="ORF">EPUS_09068</name>
</gene>
<dbReference type="EMBL" id="KE721460">
    <property type="protein sequence ID" value="ERF69251.1"/>
    <property type="molecule type" value="Genomic_DNA"/>
</dbReference>
<proteinExistence type="predicted"/>
<dbReference type="InterPro" id="IPR016035">
    <property type="entry name" value="Acyl_Trfase/lysoPLipase"/>
</dbReference>
<evidence type="ECO:0000256" key="5">
    <source>
        <dbReference type="SAM" id="MobiDB-lite"/>
    </source>
</evidence>
<reference evidence="8" key="1">
    <citation type="journal article" date="2014" name="BMC Genomics">
        <title>Genome characteristics reveal the impact of lichenization on lichen-forming fungus Endocarpon pusillum Hedwig (Verrucariales, Ascomycota).</title>
        <authorList>
            <person name="Wang Y.-Y."/>
            <person name="Liu B."/>
            <person name="Zhang X.-Y."/>
            <person name="Zhou Q.-M."/>
            <person name="Zhang T."/>
            <person name="Li H."/>
            <person name="Yu Y.-F."/>
            <person name="Zhang X.-L."/>
            <person name="Hao X.-Y."/>
            <person name="Wang M."/>
            <person name="Wang L."/>
            <person name="Wei J.-C."/>
        </authorList>
    </citation>
    <scope>NUCLEOTIDE SEQUENCE [LARGE SCALE GENOMIC DNA]</scope>
    <source>
        <strain evidence="8">Z07020 / HMAS-L-300199</strain>
    </source>
</reference>
<feature type="region of interest" description="Disordered" evidence="5">
    <location>
        <begin position="340"/>
        <end position="375"/>
    </location>
</feature>
<dbReference type="SUPFAM" id="SSF52151">
    <property type="entry name" value="FabD/lysophospholipase-like"/>
    <property type="match status" value="1"/>
</dbReference>
<dbReference type="GO" id="GO:0047499">
    <property type="term" value="F:calcium-independent phospholipase A2 activity"/>
    <property type="evidence" value="ECO:0007669"/>
    <property type="project" value="TreeGrafter"/>
</dbReference>